<dbReference type="EMBL" id="KQ964250">
    <property type="protein sequence ID" value="KXJ91414.1"/>
    <property type="molecule type" value="Genomic_DNA"/>
</dbReference>
<evidence type="ECO:0000313" key="1">
    <source>
        <dbReference type="EMBL" id="KXJ91414.1"/>
    </source>
</evidence>
<evidence type="ECO:0000313" key="2">
    <source>
        <dbReference type="Proteomes" id="UP000070501"/>
    </source>
</evidence>
<accession>A0A136J2T7</accession>
<reference evidence="2" key="1">
    <citation type="submission" date="2016-02" db="EMBL/GenBank/DDBJ databases">
        <title>Draft genome sequence of Microdochium bolleyi, a fungal endophyte of beachgrass.</title>
        <authorList>
            <consortium name="DOE Joint Genome Institute"/>
            <person name="David A.S."/>
            <person name="May G."/>
            <person name="Haridas S."/>
            <person name="Lim J."/>
            <person name="Wang M."/>
            <person name="Labutti K."/>
            <person name="Lipzen A."/>
            <person name="Barry K."/>
            <person name="Grigoriev I.V."/>
        </authorList>
    </citation>
    <scope>NUCLEOTIDE SEQUENCE [LARGE SCALE GENOMIC DNA]</scope>
    <source>
        <strain evidence="2">J235TASD1</strain>
    </source>
</reference>
<dbReference type="AlphaFoldDB" id="A0A136J2T7"/>
<dbReference type="OrthoDB" id="5428138at2759"/>
<protein>
    <submittedName>
        <fullName evidence="1">Uncharacterized protein</fullName>
    </submittedName>
</protein>
<dbReference type="InParanoid" id="A0A136J2T7"/>
<name>A0A136J2T7_9PEZI</name>
<dbReference type="STRING" id="196109.A0A136J2T7"/>
<organism evidence="1 2">
    <name type="scientific">Microdochium bolleyi</name>
    <dbReference type="NCBI Taxonomy" id="196109"/>
    <lineage>
        <taxon>Eukaryota</taxon>
        <taxon>Fungi</taxon>
        <taxon>Dikarya</taxon>
        <taxon>Ascomycota</taxon>
        <taxon>Pezizomycotina</taxon>
        <taxon>Sordariomycetes</taxon>
        <taxon>Xylariomycetidae</taxon>
        <taxon>Xylariales</taxon>
        <taxon>Microdochiaceae</taxon>
        <taxon>Microdochium</taxon>
    </lineage>
</organism>
<gene>
    <name evidence="1" type="ORF">Micbo1qcDRAFT_175624</name>
</gene>
<sequence length="723" mass="81229">MDYNKKVPIPRLRRQGGAHLQEKGFLEPREPSIKGGAGSFKSFLKNSKVLPPQDFGTLTRVYQLPKGGRSGSGKKKPDTNVFVRRDRGTAKYNIWRGECDRYEDRKFNVLKFPLESNKNHWAYGKGRTMNDLDDLGLSMLRIAQWPYCPSIKTKAPFLWVLEEEFTLPAVELSHPLEKVISTPELFEMVLADLAMFNAISSHFARINTRDSEYKSLCFLPPGHVNISDAVKVDAETFTTLNVGPFLIVGGIRGSWLKGHEPEIDIDYTTECGVWEYPSRVKYRGQGAKKTMQGYLEFLQCIEQRPTVLRHVLLQGLMFLDLHGVRAIVRSSPALATLAIHNCELLHFGAVKGLVQLIKDENDCRQREKKTSLVLDFYPRYYQGPRTGSQGCYGVVWSDEGFVDTIRAVTAVLITLIPLARQAGVDLLRPGKAFRLWLDKLPFRHRTLPHILDAILRLIDLDATQIEKTSSTERDVLLMTAWVDIIIALNGQSMSENALEKIMSPREVGRSWLLNCSCCEGLFPSIIFKADIVDRDDHTRICHGCQLLAYLNGTAHNYNSLNMKVQAAAYLWNDGEIDDICKLYNPQPEDTAENGEPSRIVEARLAACDIAQRRAVGIPQELAQAETALEALNSQEVNRSFGSNADTDKRDQVETWCQSLRAELGTGQISPGTAAQPRPPAAASWQENIRWYMATADEEAGRLQISGPYAGVVTKASARKQIFW</sequence>
<proteinExistence type="predicted"/>
<keyword evidence="2" id="KW-1185">Reference proteome</keyword>
<dbReference type="Proteomes" id="UP000070501">
    <property type="component" value="Unassembled WGS sequence"/>
</dbReference>